<name>A0ABW8EYA8_9BURK</name>
<comment type="caution">
    <text evidence="1">The sequence shown here is derived from an EMBL/GenBank/DDBJ whole genome shotgun (WGS) entry which is preliminary data.</text>
</comment>
<dbReference type="EMBL" id="JBIUZV010000003">
    <property type="protein sequence ID" value="MFJ3045393.1"/>
    <property type="molecule type" value="Genomic_DNA"/>
</dbReference>
<accession>A0ABW8EYA8</accession>
<keyword evidence="2" id="KW-1185">Reference proteome</keyword>
<sequence length="244" mass="26808">MNASDASPGPSPGAVLSMPIDPATRDLIDAALNTVMESAAADASLSMGTLGRCADYALVGARVLSLLLNRPYVAVSGGEIIDCGDGLYVVLFPSRDARRRARKLSDLKDYHCWIEALHSMPDGSHRLESIDFTARHDRLVADMFDIPYTRQDGRDYLWEWHDLIPEVPMQARHQLAANGRNGDWMWTDKNCLRLLRLYEEEHDSLLNTLAGKVLHALADAMQARATAIPVAAAGSSKPQWAEIG</sequence>
<gene>
    <name evidence="1" type="ORF">ACIPEN_06160</name>
</gene>
<dbReference type="Proteomes" id="UP001617427">
    <property type="component" value="Unassembled WGS sequence"/>
</dbReference>
<evidence type="ECO:0000313" key="1">
    <source>
        <dbReference type="EMBL" id="MFJ3045393.1"/>
    </source>
</evidence>
<dbReference type="RefSeq" id="WP_402698961.1">
    <property type="nucleotide sequence ID" value="NZ_JBIUZV010000003.1"/>
</dbReference>
<reference evidence="1 2" key="1">
    <citation type="submission" date="2024-10" db="EMBL/GenBank/DDBJ databases">
        <title>The Natural Products Discovery Center: Release of the First 8490 Sequenced Strains for Exploring Actinobacteria Biosynthetic Diversity.</title>
        <authorList>
            <person name="Kalkreuter E."/>
            <person name="Kautsar S.A."/>
            <person name="Yang D."/>
            <person name="Bader C.D."/>
            <person name="Teijaro C.N."/>
            <person name="Fluegel L."/>
            <person name="Davis C.M."/>
            <person name="Simpson J.R."/>
            <person name="Lauterbach L."/>
            <person name="Steele A.D."/>
            <person name="Gui C."/>
            <person name="Meng S."/>
            <person name="Li G."/>
            <person name="Viehrig K."/>
            <person name="Ye F."/>
            <person name="Su P."/>
            <person name="Kiefer A.F."/>
            <person name="Nichols A."/>
            <person name="Cepeda A.J."/>
            <person name="Yan W."/>
            <person name="Fan B."/>
            <person name="Jiang Y."/>
            <person name="Adhikari A."/>
            <person name="Zheng C.-J."/>
            <person name="Schuster L."/>
            <person name="Cowan T.M."/>
            <person name="Smanski M.J."/>
            <person name="Chevrette M.G."/>
            <person name="De Carvalho L.P.S."/>
            <person name="Shen B."/>
        </authorList>
    </citation>
    <scope>NUCLEOTIDE SEQUENCE [LARGE SCALE GENOMIC DNA]</scope>
    <source>
        <strain evidence="1 2">NPDC087045</strain>
    </source>
</reference>
<evidence type="ECO:0000313" key="2">
    <source>
        <dbReference type="Proteomes" id="UP001617427"/>
    </source>
</evidence>
<proteinExistence type="predicted"/>
<protein>
    <submittedName>
        <fullName evidence="1">Uncharacterized protein</fullName>
    </submittedName>
</protein>
<organism evidence="1 2">
    <name type="scientific">Herbaspirillum chlorophenolicum</name>
    <dbReference type="NCBI Taxonomy" id="211589"/>
    <lineage>
        <taxon>Bacteria</taxon>
        <taxon>Pseudomonadati</taxon>
        <taxon>Pseudomonadota</taxon>
        <taxon>Betaproteobacteria</taxon>
        <taxon>Burkholderiales</taxon>
        <taxon>Oxalobacteraceae</taxon>
        <taxon>Herbaspirillum</taxon>
    </lineage>
</organism>